<evidence type="ECO:0000313" key="1">
    <source>
        <dbReference type="EMBL" id="ORV10051.1"/>
    </source>
</evidence>
<sequence>MKVAETPFLTRAELAKRWGISTRTLEAWGREGKGPEFRKFGHRAMYRLADVQRHEDAVWGENAAKVSA</sequence>
<dbReference type="Proteomes" id="UP000193484">
    <property type="component" value="Unassembled WGS sequence"/>
</dbReference>
<organism evidence="1 2">
    <name type="scientific">Mycolicibacterium fallax</name>
    <name type="common">Mycobacterium fallax</name>
    <dbReference type="NCBI Taxonomy" id="1793"/>
    <lineage>
        <taxon>Bacteria</taxon>
        <taxon>Bacillati</taxon>
        <taxon>Actinomycetota</taxon>
        <taxon>Actinomycetes</taxon>
        <taxon>Mycobacteriales</taxon>
        <taxon>Mycobacteriaceae</taxon>
        <taxon>Mycolicibacterium</taxon>
    </lineage>
</organism>
<dbReference type="RefSeq" id="WP_085092478.1">
    <property type="nucleotide sequence ID" value="NZ_AP022603.1"/>
</dbReference>
<dbReference type="AlphaFoldDB" id="A0A1X1RN46"/>
<gene>
    <name evidence="1" type="ORF">AWC04_01090</name>
</gene>
<dbReference type="OrthoDB" id="5524782at2"/>
<comment type="caution">
    <text evidence="1">The sequence shown here is derived from an EMBL/GenBank/DDBJ whole genome shotgun (WGS) entry which is preliminary data.</text>
</comment>
<name>A0A1X1RN46_MYCFA</name>
<proteinExistence type="predicted"/>
<dbReference type="EMBL" id="LQOJ01000005">
    <property type="protein sequence ID" value="ORV10051.1"/>
    <property type="molecule type" value="Genomic_DNA"/>
</dbReference>
<dbReference type="SUPFAM" id="SSF46955">
    <property type="entry name" value="Putative DNA-binding domain"/>
    <property type="match status" value="1"/>
</dbReference>
<reference evidence="1 2" key="1">
    <citation type="submission" date="2016-01" db="EMBL/GenBank/DDBJ databases">
        <title>The new phylogeny of the genus Mycobacterium.</title>
        <authorList>
            <person name="Tarcisio F."/>
            <person name="Conor M."/>
            <person name="Antonella G."/>
            <person name="Elisabetta G."/>
            <person name="Giulia F.S."/>
            <person name="Sara T."/>
            <person name="Anna F."/>
            <person name="Clotilde B."/>
            <person name="Roberto B."/>
            <person name="Veronica D.S."/>
            <person name="Fabio R."/>
            <person name="Monica P."/>
            <person name="Olivier J."/>
            <person name="Enrico T."/>
            <person name="Nicola S."/>
        </authorList>
    </citation>
    <scope>NUCLEOTIDE SEQUENCE [LARGE SCALE GENOMIC DNA]</scope>
    <source>
        <strain evidence="1 2">DSM 44179</strain>
    </source>
</reference>
<dbReference type="Gene3D" id="1.10.10.10">
    <property type="entry name" value="Winged helix-like DNA-binding domain superfamily/Winged helix DNA-binding domain"/>
    <property type="match status" value="1"/>
</dbReference>
<dbReference type="InterPro" id="IPR009061">
    <property type="entry name" value="DNA-bd_dom_put_sf"/>
</dbReference>
<evidence type="ECO:0000313" key="2">
    <source>
        <dbReference type="Proteomes" id="UP000193484"/>
    </source>
</evidence>
<accession>A0A1X1RN46</accession>
<dbReference type="InterPro" id="IPR036388">
    <property type="entry name" value="WH-like_DNA-bd_sf"/>
</dbReference>
<protein>
    <submittedName>
        <fullName evidence="1">Uncharacterized protein</fullName>
    </submittedName>
</protein>
<keyword evidence="2" id="KW-1185">Reference proteome</keyword>